<dbReference type="InterPro" id="IPR011545">
    <property type="entry name" value="DEAD/DEAH_box_helicase_dom"/>
</dbReference>
<dbReference type="Gene3D" id="3.40.50.300">
    <property type="entry name" value="P-loop containing nucleotide triphosphate hydrolases"/>
    <property type="match status" value="2"/>
</dbReference>
<evidence type="ECO:0000256" key="1">
    <source>
        <dbReference type="ARBA" id="ARBA00022741"/>
    </source>
</evidence>
<proteinExistence type="inferred from homology"/>
<feature type="short sequence motif" description="Q motif" evidence="6">
    <location>
        <begin position="1"/>
        <end position="29"/>
    </location>
</feature>
<dbReference type="Pfam" id="PF00271">
    <property type="entry name" value="Helicase_C"/>
    <property type="match status" value="1"/>
</dbReference>
<evidence type="ECO:0000256" key="2">
    <source>
        <dbReference type="ARBA" id="ARBA00022801"/>
    </source>
</evidence>
<feature type="compositionally biased region" description="Gly residues" evidence="8">
    <location>
        <begin position="464"/>
        <end position="477"/>
    </location>
</feature>
<feature type="compositionally biased region" description="Gly residues" evidence="8">
    <location>
        <begin position="485"/>
        <end position="497"/>
    </location>
</feature>
<feature type="region of interest" description="Disordered" evidence="8">
    <location>
        <begin position="382"/>
        <end position="497"/>
    </location>
</feature>
<dbReference type="SMART" id="SM00487">
    <property type="entry name" value="DEXDc"/>
    <property type="match status" value="1"/>
</dbReference>
<evidence type="ECO:0000256" key="8">
    <source>
        <dbReference type="SAM" id="MobiDB-lite"/>
    </source>
</evidence>
<dbReference type="InterPro" id="IPR050079">
    <property type="entry name" value="DEAD_box_RNA_helicase"/>
</dbReference>
<dbReference type="Pfam" id="PF00270">
    <property type="entry name" value="DEAD"/>
    <property type="match status" value="1"/>
</dbReference>
<dbReference type="CDD" id="cd18787">
    <property type="entry name" value="SF2_C_DEAD"/>
    <property type="match status" value="1"/>
</dbReference>
<accession>A0ABT9BEE8</accession>
<evidence type="ECO:0000313" key="13">
    <source>
        <dbReference type="Proteomes" id="UP001176429"/>
    </source>
</evidence>
<keyword evidence="3 7" id="KW-0347">Helicase</keyword>
<dbReference type="InterPro" id="IPR014014">
    <property type="entry name" value="RNA_helicase_DEAD_Q_motif"/>
</dbReference>
<feature type="compositionally biased region" description="Basic and acidic residues" evidence="8">
    <location>
        <begin position="425"/>
        <end position="435"/>
    </location>
</feature>
<keyword evidence="13" id="KW-1185">Reference proteome</keyword>
<dbReference type="InterPro" id="IPR001650">
    <property type="entry name" value="Helicase_C-like"/>
</dbReference>
<comment type="caution">
    <text evidence="12">The sequence shown here is derived from an EMBL/GenBank/DDBJ whole genome shotgun (WGS) entry which is preliminary data.</text>
</comment>
<dbReference type="InterPro" id="IPR014001">
    <property type="entry name" value="Helicase_ATP-bd"/>
</dbReference>
<evidence type="ECO:0000256" key="4">
    <source>
        <dbReference type="ARBA" id="ARBA00022840"/>
    </source>
</evidence>
<dbReference type="PANTHER" id="PTHR47959:SF13">
    <property type="entry name" value="ATP-DEPENDENT RNA HELICASE RHLE"/>
    <property type="match status" value="1"/>
</dbReference>
<protein>
    <submittedName>
        <fullName evidence="12">DEAD/DEAH box helicase</fullName>
    </submittedName>
</protein>
<keyword evidence="4 7" id="KW-0067">ATP-binding</keyword>
<dbReference type="PROSITE" id="PS51195">
    <property type="entry name" value="Q_MOTIF"/>
    <property type="match status" value="1"/>
</dbReference>
<feature type="compositionally biased region" description="Gly residues" evidence="8">
    <location>
        <begin position="411"/>
        <end position="424"/>
    </location>
</feature>
<sequence>MTFNDLNLIDPILKALEEEGYTTPTPIQQQAIPHVLEGKDLLGVAQTGTGKTAAFTVPILQVLQRNMQLEKQAPRRIRCLVLTPTRELAIQINESFGAYGRHLSQIRHSVIFGGVGQNPQVQALQRGVEVLIATPGRLLDLMNQGYVDLRQLEVFVLDEADRMLDMGFIHDIKRILPKLPAKRQTLFFSATMPGQIQELAGTILRPNPVRVAVTPVSSTAETVTQSVFLVDKNDKPALLRHVLEDKAIKRVLVFTRTKHGANKVTETLEKAKITAEAIHGNKSQNHRQRALANFKAGSTRVLVATDIAARGIDVDELTHVINYEIPNEPETYVHRIGRTGRAGAFGTAFSFVEEEERAYLQDIQKLISRQIDVDTEHPYVTNSVRPVSLHGNERIIRPKGPAGRPARPGRDGGGGGGRSGGGSREGGRSGGREGGSRPAAASNGASADTNRRFGSGGARVRPEGGTGGGNSGGGGRSGGRRPSRGGEGGGGPRRSSF</sequence>
<feature type="domain" description="DEAD-box RNA helicase Q" evidence="11">
    <location>
        <begin position="1"/>
        <end position="29"/>
    </location>
</feature>
<keyword evidence="2 7" id="KW-0378">Hydrolase</keyword>
<dbReference type="InterPro" id="IPR027417">
    <property type="entry name" value="P-loop_NTPase"/>
</dbReference>
<dbReference type="PANTHER" id="PTHR47959">
    <property type="entry name" value="ATP-DEPENDENT RNA HELICASE RHLE-RELATED"/>
    <property type="match status" value="1"/>
</dbReference>
<evidence type="ECO:0000256" key="3">
    <source>
        <dbReference type="ARBA" id="ARBA00022806"/>
    </source>
</evidence>
<evidence type="ECO:0000256" key="6">
    <source>
        <dbReference type="PROSITE-ProRule" id="PRU00552"/>
    </source>
</evidence>
<gene>
    <name evidence="12" type="ORF">Q5H93_15095</name>
</gene>
<feature type="domain" description="Helicase C-terminal" evidence="10">
    <location>
        <begin position="234"/>
        <end position="385"/>
    </location>
</feature>
<dbReference type="SMART" id="SM00490">
    <property type="entry name" value="HELICc"/>
    <property type="match status" value="1"/>
</dbReference>
<evidence type="ECO:0000313" key="12">
    <source>
        <dbReference type="EMBL" id="MDO7876069.1"/>
    </source>
</evidence>
<evidence type="ECO:0000259" key="11">
    <source>
        <dbReference type="PROSITE" id="PS51195"/>
    </source>
</evidence>
<evidence type="ECO:0000256" key="7">
    <source>
        <dbReference type="RuleBase" id="RU000492"/>
    </source>
</evidence>
<keyword evidence="1 7" id="KW-0547">Nucleotide-binding</keyword>
<dbReference type="CDD" id="cd00268">
    <property type="entry name" value="DEADc"/>
    <property type="match status" value="1"/>
</dbReference>
<name>A0ABT9BEE8_9BACT</name>
<evidence type="ECO:0000259" key="10">
    <source>
        <dbReference type="PROSITE" id="PS51194"/>
    </source>
</evidence>
<comment type="similarity">
    <text evidence="5 7">Belongs to the DEAD box helicase family.</text>
</comment>
<feature type="domain" description="Helicase ATP-binding" evidence="9">
    <location>
        <begin position="32"/>
        <end position="210"/>
    </location>
</feature>
<dbReference type="SUPFAM" id="SSF52540">
    <property type="entry name" value="P-loop containing nucleoside triphosphate hydrolases"/>
    <property type="match status" value="1"/>
</dbReference>
<dbReference type="GO" id="GO:0004386">
    <property type="term" value="F:helicase activity"/>
    <property type="evidence" value="ECO:0007669"/>
    <property type="project" value="UniProtKB-KW"/>
</dbReference>
<dbReference type="RefSeq" id="WP_305007411.1">
    <property type="nucleotide sequence ID" value="NZ_JAUQSY010000009.1"/>
</dbReference>
<dbReference type="InterPro" id="IPR044742">
    <property type="entry name" value="DEAD/DEAH_RhlB"/>
</dbReference>
<reference evidence="12" key="1">
    <citation type="submission" date="2023-07" db="EMBL/GenBank/DDBJ databases">
        <authorList>
            <person name="Kim M.K."/>
        </authorList>
    </citation>
    <scope>NUCLEOTIDE SEQUENCE</scope>
    <source>
        <strain evidence="12">ASUV-10-1</strain>
    </source>
</reference>
<dbReference type="Proteomes" id="UP001176429">
    <property type="component" value="Unassembled WGS sequence"/>
</dbReference>
<dbReference type="InterPro" id="IPR000629">
    <property type="entry name" value="RNA-helicase_DEAD-box_CS"/>
</dbReference>
<organism evidence="12 13">
    <name type="scientific">Hymenobacter aranciens</name>
    <dbReference type="NCBI Taxonomy" id="3063996"/>
    <lineage>
        <taxon>Bacteria</taxon>
        <taxon>Pseudomonadati</taxon>
        <taxon>Bacteroidota</taxon>
        <taxon>Cytophagia</taxon>
        <taxon>Cytophagales</taxon>
        <taxon>Hymenobacteraceae</taxon>
        <taxon>Hymenobacter</taxon>
    </lineage>
</organism>
<evidence type="ECO:0000256" key="5">
    <source>
        <dbReference type="ARBA" id="ARBA00038437"/>
    </source>
</evidence>
<dbReference type="EMBL" id="JAUQSY010000009">
    <property type="protein sequence ID" value="MDO7876069.1"/>
    <property type="molecule type" value="Genomic_DNA"/>
</dbReference>
<dbReference type="PROSITE" id="PS51194">
    <property type="entry name" value="HELICASE_CTER"/>
    <property type="match status" value="1"/>
</dbReference>
<evidence type="ECO:0000259" key="9">
    <source>
        <dbReference type="PROSITE" id="PS51192"/>
    </source>
</evidence>
<dbReference type="PROSITE" id="PS00039">
    <property type="entry name" value="DEAD_ATP_HELICASE"/>
    <property type="match status" value="1"/>
</dbReference>
<dbReference type="PROSITE" id="PS51192">
    <property type="entry name" value="HELICASE_ATP_BIND_1"/>
    <property type="match status" value="1"/>
</dbReference>